<accession>A0A6J5MS25</accession>
<organism evidence="1">
    <name type="scientific">uncultured Caudovirales phage</name>
    <dbReference type="NCBI Taxonomy" id="2100421"/>
    <lineage>
        <taxon>Viruses</taxon>
        <taxon>Duplodnaviria</taxon>
        <taxon>Heunggongvirae</taxon>
        <taxon>Uroviricota</taxon>
        <taxon>Caudoviricetes</taxon>
        <taxon>Peduoviridae</taxon>
        <taxon>Maltschvirus</taxon>
        <taxon>Maltschvirus maltsch</taxon>
    </lineage>
</organism>
<evidence type="ECO:0000313" key="1">
    <source>
        <dbReference type="EMBL" id="CAB4149272.1"/>
    </source>
</evidence>
<sequence length="71" mass="8072">MSDYVRAEDVAYVSSTGEYNSKTEIIIFEGNELTKEQWAIVAELPDSEKVIYVQLVLDGEDTEEYEAEFNG</sequence>
<protein>
    <submittedName>
        <fullName evidence="1">Uncharacterized protein</fullName>
    </submittedName>
</protein>
<dbReference type="EMBL" id="LR796499">
    <property type="protein sequence ID" value="CAB4149272.1"/>
    <property type="molecule type" value="Genomic_DNA"/>
</dbReference>
<reference evidence="1" key="1">
    <citation type="submission" date="2020-04" db="EMBL/GenBank/DDBJ databases">
        <authorList>
            <person name="Chiriac C."/>
            <person name="Salcher M."/>
            <person name="Ghai R."/>
            <person name="Kavagutti S V."/>
        </authorList>
    </citation>
    <scope>NUCLEOTIDE SEQUENCE</scope>
</reference>
<name>A0A6J5MS25_9CAUD</name>
<gene>
    <name evidence="1" type="ORF">UFOVP536_67</name>
</gene>
<proteinExistence type="predicted"/>